<dbReference type="GeneID" id="113395480"/>
<organism evidence="2 3">
    <name type="scientific">Vanessa tameamea</name>
    <name type="common">Kamehameha butterfly</name>
    <dbReference type="NCBI Taxonomy" id="334116"/>
    <lineage>
        <taxon>Eukaryota</taxon>
        <taxon>Metazoa</taxon>
        <taxon>Ecdysozoa</taxon>
        <taxon>Arthropoda</taxon>
        <taxon>Hexapoda</taxon>
        <taxon>Insecta</taxon>
        <taxon>Pterygota</taxon>
        <taxon>Neoptera</taxon>
        <taxon>Endopterygota</taxon>
        <taxon>Lepidoptera</taxon>
        <taxon>Glossata</taxon>
        <taxon>Ditrysia</taxon>
        <taxon>Papilionoidea</taxon>
        <taxon>Nymphalidae</taxon>
        <taxon>Nymphalinae</taxon>
        <taxon>Vanessa</taxon>
    </lineage>
</organism>
<feature type="chain" id="PRO_5047433037" evidence="1">
    <location>
        <begin position="16"/>
        <end position="210"/>
    </location>
</feature>
<proteinExistence type="predicted"/>
<accession>A0ABM4ASV1</accession>
<dbReference type="RefSeq" id="XP_064074381.1">
    <property type="nucleotide sequence ID" value="XM_064218311.1"/>
</dbReference>
<evidence type="ECO:0000313" key="3">
    <source>
        <dbReference type="RefSeq" id="XP_064074381.1"/>
    </source>
</evidence>
<keyword evidence="2" id="KW-1185">Reference proteome</keyword>
<sequence>MHLFAFLSLIISISGQIMKPEFFEKNRQTCAKVAKNPYFDIDMVVGKPWRIYYTWNLKLDTKCLDMVIKNATRGTIKRIWADMNEYLEQQPTWEAATLHMTMGSAKHEVLLFADNGPAGAFLAVPNVIRDANINPLRKAVPLLKFQMKLLREGKFLLLMDCHVGGASLSAWSDHPPYRSEIAAEAATLNIGDGYPACTKEKNKEEQFFVK</sequence>
<name>A0ABM4ASV1_VANTA</name>
<feature type="signal peptide" evidence="1">
    <location>
        <begin position="1"/>
        <end position="15"/>
    </location>
</feature>
<keyword evidence="1" id="KW-0732">Signal</keyword>
<reference evidence="3" key="1">
    <citation type="submission" date="2025-08" db="UniProtKB">
        <authorList>
            <consortium name="RefSeq"/>
        </authorList>
    </citation>
    <scope>IDENTIFICATION</scope>
    <source>
        <tissue evidence="3">Whole body</tissue>
    </source>
</reference>
<dbReference type="Proteomes" id="UP001652626">
    <property type="component" value="Chromosome 21"/>
</dbReference>
<evidence type="ECO:0000313" key="2">
    <source>
        <dbReference type="Proteomes" id="UP001652626"/>
    </source>
</evidence>
<evidence type="ECO:0000256" key="1">
    <source>
        <dbReference type="SAM" id="SignalP"/>
    </source>
</evidence>
<gene>
    <name evidence="3" type="primary">LOC113395480</name>
</gene>
<protein>
    <submittedName>
        <fullName evidence="3">Uncharacterized protein LOC113395480</fullName>
    </submittedName>
</protein>